<feature type="region of interest" description="Disordered" evidence="1">
    <location>
        <begin position="97"/>
        <end position="124"/>
    </location>
</feature>
<dbReference type="EMBL" id="PGCI01001071">
    <property type="protein sequence ID" value="PLW08329.1"/>
    <property type="molecule type" value="Genomic_DNA"/>
</dbReference>
<feature type="compositionally biased region" description="Low complexity" evidence="1">
    <location>
        <begin position="9"/>
        <end position="22"/>
    </location>
</feature>
<evidence type="ECO:0000313" key="3">
    <source>
        <dbReference type="Proteomes" id="UP000235392"/>
    </source>
</evidence>
<dbReference type="PANTHER" id="PTHR33324">
    <property type="entry name" value="EXPRESSED PROTEIN"/>
    <property type="match status" value="1"/>
</dbReference>
<name>A0A2N5S544_9BASI</name>
<dbReference type="AlphaFoldDB" id="A0A2N5S544"/>
<evidence type="ECO:0000256" key="1">
    <source>
        <dbReference type="SAM" id="MobiDB-lite"/>
    </source>
</evidence>
<organism evidence="2 3">
    <name type="scientific">Puccinia coronata f. sp. avenae</name>
    <dbReference type="NCBI Taxonomy" id="200324"/>
    <lineage>
        <taxon>Eukaryota</taxon>
        <taxon>Fungi</taxon>
        <taxon>Dikarya</taxon>
        <taxon>Basidiomycota</taxon>
        <taxon>Pucciniomycotina</taxon>
        <taxon>Pucciniomycetes</taxon>
        <taxon>Pucciniales</taxon>
        <taxon>Pucciniaceae</taxon>
        <taxon>Puccinia</taxon>
    </lineage>
</organism>
<evidence type="ECO:0000313" key="2">
    <source>
        <dbReference type="EMBL" id="PLW08329.1"/>
    </source>
</evidence>
<feature type="region of interest" description="Disordered" evidence="1">
    <location>
        <begin position="1"/>
        <end position="25"/>
    </location>
</feature>
<comment type="caution">
    <text evidence="2">The sequence shown here is derived from an EMBL/GenBank/DDBJ whole genome shotgun (WGS) entry which is preliminary data.</text>
</comment>
<feature type="compositionally biased region" description="Low complexity" evidence="1">
    <location>
        <begin position="101"/>
        <end position="124"/>
    </location>
</feature>
<dbReference type="Proteomes" id="UP000235392">
    <property type="component" value="Unassembled WGS sequence"/>
</dbReference>
<gene>
    <name evidence="2" type="ORF">PCASD_26393</name>
</gene>
<protein>
    <submittedName>
        <fullName evidence="2">Uncharacterized protein</fullName>
    </submittedName>
</protein>
<reference evidence="2 3" key="1">
    <citation type="submission" date="2017-11" db="EMBL/GenBank/DDBJ databases">
        <title>De novo assembly and phasing of dikaryotic genomes from two isolates of Puccinia coronata f. sp. avenae, the causal agent of oat crown rust.</title>
        <authorList>
            <person name="Miller M.E."/>
            <person name="Zhang Y."/>
            <person name="Omidvar V."/>
            <person name="Sperschneider J."/>
            <person name="Schwessinger B."/>
            <person name="Raley C."/>
            <person name="Palmer J.M."/>
            <person name="Garnica D."/>
            <person name="Upadhyaya N."/>
            <person name="Rathjen J."/>
            <person name="Taylor J.M."/>
            <person name="Park R.F."/>
            <person name="Dodds P.N."/>
            <person name="Hirsch C.D."/>
            <person name="Kianian S.F."/>
            <person name="Figueroa M."/>
        </authorList>
    </citation>
    <scope>NUCLEOTIDE SEQUENCE [LARGE SCALE GENOMIC DNA]</scope>
    <source>
        <strain evidence="2">12SD80</strain>
    </source>
</reference>
<dbReference type="PANTHER" id="PTHR33324:SF2">
    <property type="entry name" value="MYB_SANT-LIKE DNA-BINDING DOMAIN-CONTAINING PROTEIN"/>
    <property type="match status" value="1"/>
</dbReference>
<sequence>MANIPPQNTPTTNSTVEKTTNTAPQIKLNKKKAIPWDRDGVNEILELMKENGIHHRDAKGITQRIGDLQTSYNTARDWKRNTGAGILESDFINGVKTVEASSSSKTSSSSSPSSKPSSPSSSSS</sequence>
<accession>A0A2N5S544</accession>
<proteinExistence type="predicted"/>